<dbReference type="EMBL" id="CSBK01003497">
    <property type="protein sequence ID" value="CPA97182.1"/>
    <property type="molecule type" value="Genomic_DNA"/>
</dbReference>
<accession>A0A916LFU9</accession>
<feature type="region of interest" description="Disordered" evidence="1">
    <location>
        <begin position="1"/>
        <end position="49"/>
    </location>
</feature>
<gene>
    <name evidence="2" type="ORF">ERS007739_04983</name>
</gene>
<organism evidence="2 3">
    <name type="scientific">Mycobacterium tuberculosis</name>
    <dbReference type="NCBI Taxonomy" id="1773"/>
    <lineage>
        <taxon>Bacteria</taxon>
        <taxon>Bacillati</taxon>
        <taxon>Actinomycetota</taxon>
        <taxon>Actinomycetes</taxon>
        <taxon>Mycobacteriales</taxon>
        <taxon>Mycobacteriaceae</taxon>
        <taxon>Mycobacterium</taxon>
        <taxon>Mycobacterium tuberculosis complex</taxon>
    </lineage>
</organism>
<feature type="compositionally biased region" description="Low complexity" evidence="1">
    <location>
        <begin position="1"/>
        <end position="22"/>
    </location>
</feature>
<evidence type="ECO:0000256" key="1">
    <source>
        <dbReference type="SAM" id="MobiDB-lite"/>
    </source>
</evidence>
<proteinExistence type="predicted"/>
<dbReference type="Proteomes" id="UP000039021">
    <property type="component" value="Unassembled WGS sequence"/>
</dbReference>
<evidence type="ECO:0000313" key="3">
    <source>
        <dbReference type="Proteomes" id="UP000039021"/>
    </source>
</evidence>
<dbReference type="AlphaFoldDB" id="A0A916LFU9"/>
<sequence>MRGPLAQSSAIASPAPTPASAAGMRKRLLSRPATPAATPITDSLRCSLG</sequence>
<protein>
    <submittedName>
        <fullName evidence="2">Uncharacterized protein</fullName>
    </submittedName>
</protein>
<comment type="caution">
    <text evidence="2">The sequence shown here is derived from an EMBL/GenBank/DDBJ whole genome shotgun (WGS) entry which is preliminary data.</text>
</comment>
<name>A0A916LFU9_MYCTX</name>
<evidence type="ECO:0000313" key="2">
    <source>
        <dbReference type="EMBL" id="CPA97182.1"/>
    </source>
</evidence>
<reference evidence="3" key="1">
    <citation type="submission" date="2015-03" db="EMBL/GenBank/DDBJ databases">
        <authorList>
            <consortium name="Pathogen Informatics"/>
        </authorList>
    </citation>
    <scope>NUCLEOTIDE SEQUENCE [LARGE SCALE GENOMIC DNA]</scope>
    <source>
        <strain evidence="3">N09902308</strain>
    </source>
</reference>